<evidence type="ECO:0000313" key="3">
    <source>
        <dbReference type="EMBL" id="RFF31564.1"/>
    </source>
</evidence>
<dbReference type="OrthoDB" id="9810066at2"/>
<dbReference type="SUPFAM" id="SSF53271">
    <property type="entry name" value="PRTase-like"/>
    <property type="match status" value="1"/>
</dbReference>
<dbReference type="EMBL" id="QUZK01000018">
    <property type="protein sequence ID" value="RFF31564.1"/>
    <property type="molecule type" value="Genomic_DNA"/>
</dbReference>
<protein>
    <submittedName>
        <fullName evidence="3">Phosphoribosyltransferase</fullName>
    </submittedName>
</protein>
<dbReference type="InterPro" id="IPR000836">
    <property type="entry name" value="PRTase_dom"/>
</dbReference>
<sequence>MDRQFSDRVEAGRVLAAHLEHLKDRSDLLVLGLPRGGVPVAKEVASALGAPLDVLVVRKLGAPGQPELAIGAIASGGVQVLSRDLIEQLHVSASRLATEIEKQLKELDRRERQYRGDRPFPDLEGKTLLVIDDGLATGSTMEAAVRALRQHEPRAIIVAVPVAPSHVSSSLLSAADEFIAVERPQSFMAVGQFYRRFDQTSDEEVREILAAHTHSGE</sequence>
<name>A0A3E1KAU2_9GAMM</name>
<dbReference type="GO" id="GO:0016757">
    <property type="term" value="F:glycosyltransferase activity"/>
    <property type="evidence" value="ECO:0007669"/>
    <property type="project" value="UniProtKB-KW"/>
</dbReference>
<feature type="coiled-coil region" evidence="1">
    <location>
        <begin position="90"/>
        <end position="117"/>
    </location>
</feature>
<proteinExistence type="predicted"/>
<evidence type="ECO:0000259" key="2">
    <source>
        <dbReference type="Pfam" id="PF00156"/>
    </source>
</evidence>
<dbReference type="CDD" id="cd06223">
    <property type="entry name" value="PRTases_typeI"/>
    <property type="match status" value="1"/>
</dbReference>
<reference evidence="3 4" key="1">
    <citation type="submission" date="2018-08" db="EMBL/GenBank/DDBJ databases">
        <title>Wenzhouxiangella salilacus sp. nov., a novel bacterium isolated from a saline lake in Xinjiang Province, China.</title>
        <authorList>
            <person name="Han S."/>
        </authorList>
    </citation>
    <scope>NUCLEOTIDE SEQUENCE [LARGE SCALE GENOMIC DNA]</scope>
    <source>
        <strain evidence="3 4">XDB06</strain>
    </source>
</reference>
<dbReference type="Gene3D" id="3.40.50.2020">
    <property type="match status" value="1"/>
</dbReference>
<organism evidence="3 4">
    <name type="scientific">Wenzhouxiangella sediminis</name>
    <dbReference type="NCBI Taxonomy" id="1792836"/>
    <lineage>
        <taxon>Bacteria</taxon>
        <taxon>Pseudomonadati</taxon>
        <taxon>Pseudomonadota</taxon>
        <taxon>Gammaproteobacteria</taxon>
        <taxon>Chromatiales</taxon>
        <taxon>Wenzhouxiangellaceae</taxon>
        <taxon>Wenzhouxiangella</taxon>
    </lineage>
</organism>
<keyword evidence="3" id="KW-0808">Transferase</keyword>
<feature type="domain" description="Phosphoribosyltransferase" evidence="2">
    <location>
        <begin position="14"/>
        <end position="164"/>
    </location>
</feature>
<dbReference type="Proteomes" id="UP000260351">
    <property type="component" value="Unassembled WGS sequence"/>
</dbReference>
<evidence type="ECO:0000313" key="4">
    <source>
        <dbReference type="Proteomes" id="UP000260351"/>
    </source>
</evidence>
<comment type="caution">
    <text evidence="3">The sequence shown here is derived from an EMBL/GenBank/DDBJ whole genome shotgun (WGS) entry which is preliminary data.</text>
</comment>
<dbReference type="InterPro" id="IPR029057">
    <property type="entry name" value="PRTase-like"/>
</dbReference>
<evidence type="ECO:0000256" key="1">
    <source>
        <dbReference type="SAM" id="Coils"/>
    </source>
</evidence>
<gene>
    <name evidence="3" type="ORF">DZC52_04175</name>
</gene>
<accession>A0A3E1KAU2</accession>
<dbReference type="Gene3D" id="3.30.1310.20">
    <property type="entry name" value="PRTase-like"/>
    <property type="match status" value="1"/>
</dbReference>
<keyword evidence="1" id="KW-0175">Coiled coil</keyword>
<keyword evidence="3" id="KW-0328">Glycosyltransferase</keyword>
<dbReference type="RefSeq" id="WP_116649870.1">
    <property type="nucleotide sequence ID" value="NZ_QUZK01000018.1"/>
</dbReference>
<keyword evidence="4" id="KW-1185">Reference proteome</keyword>
<dbReference type="Pfam" id="PF00156">
    <property type="entry name" value="Pribosyltran"/>
    <property type="match status" value="1"/>
</dbReference>
<dbReference type="AlphaFoldDB" id="A0A3E1KAU2"/>